<dbReference type="RefSeq" id="WP_102768920.1">
    <property type="nucleotide sequence ID" value="NZ_POSP01000003.1"/>
</dbReference>
<feature type="chain" id="PRO_5014970678" description="Outer membrane protein beta-barrel domain-containing protein" evidence="3">
    <location>
        <begin position="20"/>
        <end position="176"/>
    </location>
</feature>
<evidence type="ECO:0000313" key="5">
    <source>
        <dbReference type="EMBL" id="PND39003.1"/>
    </source>
</evidence>
<sequence length="176" mass="18704">MKKAIAMAAMAMICGGVSAAEVSTYLGGDFGSSKLELNQQSETTSSFGATLGYRFNEYLAVELKAQRLGNWSLDGANYRAGALKASVLGILPVSQNAHLYGRIGYGRNTLEASAASSKSSLSRSQLLVGAGISYQFGPRWSARFELNHQGDQPISYSLGQARATVSQYSLGLNFSI</sequence>
<proteinExistence type="predicted"/>
<feature type="domain" description="Outer membrane protein beta-barrel" evidence="4">
    <location>
        <begin position="8"/>
        <end position="174"/>
    </location>
</feature>
<evidence type="ECO:0000259" key="4">
    <source>
        <dbReference type="Pfam" id="PF13505"/>
    </source>
</evidence>
<gene>
    <name evidence="5" type="ORF">C1O66_16700</name>
</gene>
<evidence type="ECO:0000256" key="3">
    <source>
        <dbReference type="SAM" id="SignalP"/>
    </source>
</evidence>
<evidence type="ECO:0000256" key="1">
    <source>
        <dbReference type="ARBA" id="ARBA00004442"/>
    </source>
</evidence>
<reference evidence="5 6" key="1">
    <citation type="submission" date="2018-01" db="EMBL/GenBank/DDBJ databases">
        <title>Draft genome sequence of Paucibacter aquatile CR182 isolated from freshwater of the Nakdong River.</title>
        <authorList>
            <person name="Choi A."/>
            <person name="Chung E.J."/>
        </authorList>
    </citation>
    <scope>NUCLEOTIDE SEQUENCE [LARGE SCALE GENOMIC DNA]</scope>
    <source>
        <strain evidence="5 6">CR182</strain>
    </source>
</reference>
<dbReference type="GO" id="GO:0009279">
    <property type="term" value="C:cell outer membrane"/>
    <property type="evidence" value="ECO:0007669"/>
    <property type="project" value="UniProtKB-SubCell"/>
</dbReference>
<keyword evidence="6" id="KW-1185">Reference proteome</keyword>
<dbReference type="SUPFAM" id="SSF56925">
    <property type="entry name" value="OMPA-like"/>
    <property type="match status" value="1"/>
</dbReference>
<name>A0A2N8KZY1_9BURK</name>
<dbReference type="OrthoDB" id="5360144at2"/>
<evidence type="ECO:0000256" key="2">
    <source>
        <dbReference type="ARBA" id="ARBA00022729"/>
    </source>
</evidence>
<comment type="caution">
    <text evidence="5">The sequence shown here is derived from an EMBL/GenBank/DDBJ whole genome shotgun (WGS) entry which is preliminary data.</text>
</comment>
<dbReference type="Proteomes" id="UP000235916">
    <property type="component" value="Unassembled WGS sequence"/>
</dbReference>
<feature type="signal peptide" evidence="3">
    <location>
        <begin position="1"/>
        <end position="19"/>
    </location>
</feature>
<dbReference type="Gene3D" id="2.40.160.20">
    <property type="match status" value="1"/>
</dbReference>
<organism evidence="5 6">
    <name type="scientific">Kinneretia aquatilis</name>
    <dbReference type="NCBI Taxonomy" id="2070761"/>
    <lineage>
        <taxon>Bacteria</taxon>
        <taxon>Pseudomonadati</taxon>
        <taxon>Pseudomonadota</taxon>
        <taxon>Betaproteobacteria</taxon>
        <taxon>Burkholderiales</taxon>
        <taxon>Sphaerotilaceae</taxon>
        <taxon>Roseateles</taxon>
    </lineage>
</organism>
<accession>A0A2N8KZY1</accession>
<keyword evidence="2 3" id="KW-0732">Signal</keyword>
<dbReference type="InterPro" id="IPR027385">
    <property type="entry name" value="Beta-barrel_OMP"/>
</dbReference>
<protein>
    <recommendedName>
        <fullName evidence="4">Outer membrane protein beta-barrel domain-containing protein</fullName>
    </recommendedName>
</protein>
<dbReference type="EMBL" id="POSP01000003">
    <property type="protein sequence ID" value="PND39003.1"/>
    <property type="molecule type" value="Genomic_DNA"/>
</dbReference>
<dbReference type="Pfam" id="PF13505">
    <property type="entry name" value="OMP_b-brl"/>
    <property type="match status" value="1"/>
</dbReference>
<dbReference type="AlphaFoldDB" id="A0A2N8KZY1"/>
<comment type="subcellular location">
    <subcellularLocation>
        <location evidence="1">Cell outer membrane</location>
    </subcellularLocation>
</comment>
<evidence type="ECO:0000313" key="6">
    <source>
        <dbReference type="Proteomes" id="UP000235916"/>
    </source>
</evidence>
<dbReference type="InterPro" id="IPR011250">
    <property type="entry name" value="OMP/PagP_B-barrel"/>
</dbReference>